<dbReference type="Proteomes" id="UP000663862">
    <property type="component" value="Unassembled WGS sequence"/>
</dbReference>
<name>A0A821J8Z8_9BILA</name>
<dbReference type="InterPro" id="IPR023696">
    <property type="entry name" value="Ureohydrolase_dom_sf"/>
</dbReference>
<evidence type="ECO:0000313" key="1">
    <source>
        <dbReference type="EMBL" id="CAF4714919.1"/>
    </source>
</evidence>
<sequence length="54" mass="6438">MKLLFIGGDHYSTYPSLKAHVAYHDGQTKNYIIRKHGFKFYYAVREDFIDPQTR</sequence>
<proteinExistence type="predicted"/>
<dbReference type="SUPFAM" id="SSF52768">
    <property type="entry name" value="Arginase/deacetylase"/>
    <property type="match status" value="1"/>
</dbReference>
<organism evidence="1 2">
    <name type="scientific">Rotaria socialis</name>
    <dbReference type="NCBI Taxonomy" id="392032"/>
    <lineage>
        <taxon>Eukaryota</taxon>
        <taxon>Metazoa</taxon>
        <taxon>Spiralia</taxon>
        <taxon>Gnathifera</taxon>
        <taxon>Rotifera</taxon>
        <taxon>Eurotatoria</taxon>
        <taxon>Bdelloidea</taxon>
        <taxon>Philodinida</taxon>
        <taxon>Philodinidae</taxon>
        <taxon>Rotaria</taxon>
    </lineage>
</organism>
<gene>
    <name evidence="1" type="ORF">TSG867_LOCUS33871</name>
</gene>
<evidence type="ECO:0000313" key="2">
    <source>
        <dbReference type="Proteomes" id="UP000663862"/>
    </source>
</evidence>
<reference evidence="1" key="1">
    <citation type="submission" date="2021-02" db="EMBL/GenBank/DDBJ databases">
        <authorList>
            <person name="Nowell W R."/>
        </authorList>
    </citation>
    <scope>NUCLEOTIDE SEQUENCE</scope>
</reference>
<protein>
    <submittedName>
        <fullName evidence="1">Uncharacterized protein</fullName>
    </submittedName>
</protein>
<accession>A0A821J8Z8</accession>
<dbReference type="EMBL" id="CAJOBQ010012753">
    <property type="protein sequence ID" value="CAF4714919.1"/>
    <property type="molecule type" value="Genomic_DNA"/>
</dbReference>
<feature type="non-terminal residue" evidence="1">
    <location>
        <position position="1"/>
    </location>
</feature>
<comment type="caution">
    <text evidence="1">The sequence shown here is derived from an EMBL/GenBank/DDBJ whole genome shotgun (WGS) entry which is preliminary data.</text>
</comment>
<dbReference type="AlphaFoldDB" id="A0A821J8Z8"/>